<dbReference type="EMBL" id="JAMSHJ010000004">
    <property type="protein sequence ID" value="KAI5420238.1"/>
    <property type="molecule type" value="Genomic_DNA"/>
</dbReference>
<gene>
    <name evidence="1" type="ORF">KIW84_044145</name>
</gene>
<dbReference type="PANTHER" id="PTHR11139">
    <property type="entry name" value="ATAXIA TELANGIECTASIA MUTATED ATM -RELATED"/>
    <property type="match status" value="1"/>
</dbReference>
<dbReference type="GO" id="GO:0005634">
    <property type="term" value="C:nucleus"/>
    <property type="evidence" value="ECO:0007669"/>
    <property type="project" value="TreeGrafter"/>
</dbReference>
<organism evidence="1 2">
    <name type="scientific">Pisum sativum</name>
    <name type="common">Garden pea</name>
    <name type="synonym">Lathyrus oleraceus</name>
    <dbReference type="NCBI Taxonomy" id="3888"/>
    <lineage>
        <taxon>Eukaryota</taxon>
        <taxon>Viridiplantae</taxon>
        <taxon>Streptophyta</taxon>
        <taxon>Embryophyta</taxon>
        <taxon>Tracheophyta</taxon>
        <taxon>Spermatophyta</taxon>
        <taxon>Magnoliopsida</taxon>
        <taxon>eudicotyledons</taxon>
        <taxon>Gunneridae</taxon>
        <taxon>Pentapetalae</taxon>
        <taxon>rosids</taxon>
        <taxon>fabids</taxon>
        <taxon>Fabales</taxon>
        <taxon>Fabaceae</taxon>
        <taxon>Papilionoideae</taxon>
        <taxon>50 kb inversion clade</taxon>
        <taxon>NPAAA clade</taxon>
        <taxon>Hologalegina</taxon>
        <taxon>IRL clade</taxon>
        <taxon>Fabeae</taxon>
        <taxon>Lathyrus</taxon>
    </lineage>
</organism>
<reference evidence="1 2" key="1">
    <citation type="journal article" date="2022" name="Nat. Genet.">
        <title>Improved pea reference genome and pan-genome highlight genomic features and evolutionary characteristics.</title>
        <authorList>
            <person name="Yang T."/>
            <person name="Liu R."/>
            <person name="Luo Y."/>
            <person name="Hu S."/>
            <person name="Wang D."/>
            <person name="Wang C."/>
            <person name="Pandey M.K."/>
            <person name="Ge S."/>
            <person name="Xu Q."/>
            <person name="Li N."/>
            <person name="Li G."/>
            <person name="Huang Y."/>
            <person name="Saxena R.K."/>
            <person name="Ji Y."/>
            <person name="Li M."/>
            <person name="Yan X."/>
            <person name="He Y."/>
            <person name="Liu Y."/>
            <person name="Wang X."/>
            <person name="Xiang C."/>
            <person name="Varshney R.K."/>
            <person name="Ding H."/>
            <person name="Gao S."/>
            <person name="Zong X."/>
        </authorList>
    </citation>
    <scope>NUCLEOTIDE SEQUENCE [LARGE SCALE GENOMIC DNA]</scope>
    <source>
        <strain evidence="1 2">cv. Zhongwan 6</strain>
    </source>
</reference>
<accession>A0A9D4XFH5</accession>
<sequence>MVNQEVNTVGSSKRLDESAVRLKMDAVGVLTYAHQYLEVQLKESWYEKLQRWDDALKAYTSKASEVTSAQLVLDTALGRMRFLAALARWEELSDNEIMLLEVTEIVMAPSSGLFYQFAEESMINHAMGASGVVSKKCKNTAAEHGQTILDLLLSEAHADRIKNIQGMIRKS</sequence>
<proteinExistence type="predicted"/>
<dbReference type="PANTHER" id="PTHR11139:SF9">
    <property type="entry name" value="SERINE_THREONINE-PROTEIN KINASE MTOR"/>
    <property type="match status" value="1"/>
</dbReference>
<dbReference type="SUPFAM" id="SSF48371">
    <property type="entry name" value="ARM repeat"/>
    <property type="match status" value="1"/>
</dbReference>
<dbReference type="GO" id="GO:0016242">
    <property type="term" value="P:negative regulation of macroautophagy"/>
    <property type="evidence" value="ECO:0007669"/>
    <property type="project" value="TreeGrafter"/>
</dbReference>
<name>A0A9D4XFH5_PEA</name>
<dbReference type="GO" id="GO:0031931">
    <property type="term" value="C:TORC1 complex"/>
    <property type="evidence" value="ECO:0007669"/>
    <property type="project" value="TreeGrafter"/>
</dbReference>
<dbReference type="GO" id="GO:0004674">
    <property type="term" value="F:protein serine/threonine kinase activity"/>
    <property type="evidence" value="ECO:0007669"/>
    <property type="project" value="TreeGrafter"/>
</dbReference>
<dbReference type="Proteomes" id="UP001058974">
    <property type="component" value="Chromosome 4"/>
</dbReference>
<evidence type="ECO:0000313" key="2">
    <source>
        <dbReference type="Proteomes" id="UP001058974"/>
    </source>
</evidence>
<comment type="caution">
    <text evidence="1">The sequence shown here is derived from an EMBL/GenBank/DDBJ whole genome shotgun (WGS) entry which is preliminary data.</text>
</comment>
<dbReference type="InterPro" id="IPR050517">
    <property type="entry name" value="DDR_Repair_Kinase"/>
</dbReference>
<dbReference type="GO" id="GO:0031932">
    <property type="term" value="C:TORC2 complex"/>
    <property type="evidence" value="ECO:0007669"/>
    <property type="project" value="TreeGrafter"/>
</dbReference>
<dbReference type="GO" id="GO:0031929">
    <property type="term" value="P:TOR signaling"/>
    <property type="evidence" value="ECO:0007669"/>
    <property type="project" value="TreeGrafter"/>
</dbReference>
<dbReference type="InterPro" id="IPR016024">
    <property type="entry name" value="ARM-type_fold"/>
</dbReference>
<dbReference type="GO" id="GO:0005737">
    <property type="term" value="C:cytoplasm"/>
    <property type="evidence" value="ECO:0007669"/>
    <property type="project" value="TreeGrafter"/>
</dbReference>
<evidence type="ECO:0000313" key="1">
    <source>
        <dbReference type="EMBL" id="KAI5420238.1"/>
    </source>
</evidence>
<dbReference type="AlphaFoldDB" id="A0A9D4XFH5"/>
<dbReference type="Gramene" id="Psat04G0414500-T1">
    <property type="protein sequence ID" value="KAI5420238.1"/>
    <property type="gene ID" value="KIW84_044145"/>
</dbReference>
<protein>
    <submittedName>
        <fullName evidence="1">Uncharacterized protein</fullName>
    </submittedName>
</protein>
<keyword evidence="2" id="KW-1185">Reference proteome</keyword>